<reference evidence="2" key="1">
    <citation type="submission" date="2021-06" db="EMBL/GenBank/DDBJ databases">
        <authorList>
            <person name="Kallberg Y."/>
            <person name="Tangrot J."/>
            <person name="Rosling A."/>
        </authorList>
    </citation>
    <scope>NUCLEOTIDE SEQUENCE</scope>
    <source>
        <strain evidence="2">MA453B</strain>
    </source>
</reference>
<accession>A0A9N9JK03</accession>
<name>A0A9N9JK03_9GLOM</name>
<gene>
    <name evidence="2" type="ORF">DERYTH_LOCUS20256</name>
</gene>
<sequence>MFIQRRPKQIQAQLPGRPKGEGPKQNQQNVPQIKQIPIKQLPIKQRPNVIREDQIRDDWIIGNQAKQIINQPKIPIPRQIPIPVIEPQVDRGALEINVQEEICSICLTAFDIKNLDGVPDELWRNVVPENILRPDVIALQRYREIQVNNNRIAQQIVIEEEEFDQQDVLDCPICHISLHQVIGKQPPPLQNEDGNVDPQDFTRCFICNTPLREAMNSNPEIVRLCNNNRRHMAHMHCVTRWYDRDGIDTCCVICGLNLILPYVRVNRNRVLQYDRKRQNRRLNIERRGKERMVLAAQRRQKRIAVKQRDLHNISQLDRDKEVDNQLDAQQINLDNNQNMWQGRLRVVDMFENMIRRVIN</sequence>
<evidence type="ECO:0000256" key="1">
    <source>
        <dbReference type="SAM" id="MobiDB-lite"/>
    </source>
</evidence>
<dbReference type="EMBL" id="CAJVPY010023542">
    <property type="protein sequence ID" value="CAG8785212.1"/>
    <property type="molecule type" value="Genomic_DNA"/>
</dbReference>
<evidence type="ECO:0000313" key="3">
    <source>
        <dbReference type="Proteomes" id="UP000789405"/>
    </source>
</evidence>
<feature type="region of interest" description="Disordered" evidence="1">
    <location>
        <begin position="1"/>
        <end position="32"/>
    </location>
</feature>
<protein>
    <submittedName>
        <fullName evidence="2">28076_t:CDS:1</fullName>
    </submittedName>
</protein>
<keyword evidence="3" id="KW-1185">Reference proteome</keyword>
<feature type="compositionally biased region" description="Low complexity" evidence="1">
    <location>
        <begin position="23"/>
        <end position="32"/>
    </location>
</feature>
<dbReference type="Proteomes" id="UP000789405">
    <property type="component" value="Unassembled WGS sequence"/>
</dbReference>
<dbReference type="OrthoDB" id="8062037at2759"/>
<organism evidence="2 3">
    <name type="scientific">Dentiscutata erythropus</name>
    <dbReference type="NCBI Taxonomy" id="1348616"/>
    <lineage>
        <taxon>Eukaryota</taxon>
        <taxon>Fungi</taxon>
        <taxon>Fungi incertae sedis</taxon>
        <taxon>Mucoromycota</taxon>
        <taxon>Glomeromycotina</taxon>
        <taxon>Glomeromycetes</taxon>
        <taxon>Diversisporales</taxon>
        <taxon>Gigasporaceae</taxon>
        <taxon>Dentiscutata</taxon>
    </lineage>
</organism>
<comment type="caution">
    <text evidence="2">The sequence shown here is derived from an EMBL/GenBank/DDBJ whole genome shotgun (WGS) entry which is preliminary data.</text>
</comment>
<evidence type="ECO:0000313" key="2">
    <source>
        <dbReference type="EMBL" id="CAG8785212.1"/>
    </source>
</evidence>
<dbReference type="AlphaFoldDB" id="A0A9N9JK03"/>
<proteinExistence type="predicted"/>